<evidence type="ECO:0000259" key="1">
    <source>
        <dbReference type="Pfam" id="PF13649"/>
    </source>
</evidence>
<comment type="caution">
    <text evidence="2">The sequence shown here is derived from an EMBL/GenBank/DDBJ whole genome shotgun (WGS) entry which is preliminary data.</text>
</comment>
<dbReference type="InterPro" id="IPR029063">
    <property type="entry name" value="SAM-dependent_MTases_sf"/>
</dbReference>
<protein>
    <recommendedName>
        <fullName evidence="1">Methyltransferase domain-containing protein</fullName>
    </recommendedName>
</protein>
<keyword evidence="3" id="KW-1185">Reference proteome</keyword>
<dbReference type="AlphaFoldDB" id="A0A841CBQ1"/>
<dbReference type="Pfam" id="PF13649">
    <property type="entry name" value="Methyltransf_25"/>
    <property type="match status" value="1"/>
</dbReference>
<evidence type="ECO:0000313" key="3">
    <source>
        <dbReference type="Proteomes" id="UP000547510"/>
    </source>
</evidence>
<reference evidence="2 3" key="1">
    <citation type="submission" date="2020-08" db="EMBL/GenBank/DDBJ databases">
        <title>Genomic Encyclopedia of Type Strains, Phase III (KMG-III): the genomes of soil and plant-associated and newly described type strains.</title>
        <authorList>
            <person name="Whitman W."/>
        </authorList>
    </citation>
    <scope>NUCLEOTIDE SEQUENCE [LARGE SCALE GENOMIC DNA]</scope>
    <source>
        <strain evidence="2 3">CECT 8640</strain>
    </source>
</reference>
<gene>
    <name evidence="2" type="ORF">FHS29_000168</name>
</gene>
<sequence length="263" mass="27568">MTSSGFAPEWLALREGADAGARAVELADRVRDLVLNRDPVVIRDLGCGTGSMGRWLSGRLGGPQHWVLHDRDPRLLDVAAATVGGPDVTVETREGDLAALSAADLAGTSLVTASALLDLLTRDEVNGLAAACVGAGVPALFTLSVAGRVEFDPAEPLDTRWQQAFNAHQRRVEHGRPLLGPDAAAAAEEAFTALGARVETLPSPWRLGPGQAALTAEWLRGWVGAAVEQEPGLAGEAAAYLERRLSDGPHVVVHHTDLLAVPS</sequence>
<evidence type="ECO:0000313" key="2">
    <source>
        <dbReference type="EMBL" id="MBB5953598.1"/>
    </source>
</evidence>
<proteinExistence type="predicted"/>
<dbReference type="RefSeq" id="WP_184687265.1">
    <property type="nucleotide sequence ID" value="NZ_JACHJN010000001.1"/>
</dbReference>
<feature type="domain" description="Methyltransferase" evidence="1">
    <location>
        <begin position="44"/>
        <end position="130"/>
    </location>
</feature>
<dbReference type="SUPFAM" id="SSF53335">
    <property type="entry name" value="S-adenosyl-L-methionine-dependent methyltransferases"/>
    <property type="match status" value="1"/>
</dbReference>
<organism evidence="2 3">
    <name type="scientific">Saccharothrix tamanrassetensis</name>
    <dbReference type="NCBI Taxonomy" id="1051531"/>
    <lineage>
        <taxon>Bacteria</taxon>
        <taxon>Bacillati</taxon>
        <taxon>Actinomycetota</taxon>
        <taxon>Actinomycetes</taxon>
        <taxon>Pseudonocardiales</taxon>
        <taxon>Pseudonocardiaceae</taxon>
        <taxon>Saccharothrix</taxon>
    </lineage>
</organism>
<dbReference type="Gene3D" id="3.40.50.150">
    <property type="entry name" value="Vaccinia Virus protein VP39"/>
    <property type="match status" value="1"/>
</dbReference>
<dbReference type="Proteomes" id="UP000547510">
    <property type="component" value="Unassembled WGS sequence"/>
</dbReference>
<dbReference type="InterPro" id="IPR041698">
    <property type="entry name" value="Methyltransf_25"/>
</dbReference>
<dbReference type="EMBL" id="JACHJN010000001">
    <property type="protein sequence ID" value="MBB5953598.1"/>
    <property type="molecule type" value="Genomic_DNA"/>
</dbReference>
<name>A0A841CBQ1_9PSEU</name>
<accession>A0A841CBQ1</accession>